<reference evidence="3 4" key="1">
    <citation type="submission" date="2018-08" db="EMBL/GenBank/DDBJ databases">
        <title>Genome sequencing of Agrobacterium vitis strain ICMP 10754.</title>
        <authorList>
            <person name="Visnovsky S.B."/>
            <person name="Pitman A.R."/>
        </authorList>
    </citation>
    <scope>NUCLEOTIDE SEQUENCE [LARGE SCALE GENOMIC DNA]</scope>
    <source>
        <strain evidence="3 4">ICMP 10754</strain>
    </source>
</reference>
<sequence length="248" mass="27372">MRFAAIADIHGNCLALEAVLADIAAQGIGYDHVVNLGDCFSGPLEAGRTGDLLLLLDLVTVRGNHDRYLIEQDRAAMHSSDAVAYDQLSPRHLQWLQRLPVTTVWREEVFLCHATPDIDDLYWLESVSPEGLVHLKARAEIEALAEGVGQELILCAHSHLPRAVRLTDGRLIVNPGSVGCPAYDDDVPFYHRVEAGTPLASYAILEKGETGWTVTFRQVPYRHLEMARLAADRGRDDWASGLESGWLA</sequence>
<dbReference type="InterPro" id="IPR011152">
    <property type="entry name" value="Pesterase_MJ0912"/>
</dbReference>
<proteinExistence type="inferred from homology"/>
<dbReference type="Gene3D" id="3.60.21.10">
    <property type="match status" value="1"/>
</dbReference>
<protein>
    <submittedName>
        <fullName evidence="3">Metallophosphoesterase</fullName>
    </submittedName>
</protein>
<dbReference type="InterPro" id="IPR024654">
    <property type="entry name" value="Calcineurin-like_PHP_lpxH"/>
</dbReference>
<dbReference type="CDD" id="cd00838">
    <property type="entry name" value="MPP_superfamily"/>
    <property type="match status" value="1"/>
</dbReference>
<feature type="domain" description="Calcineurin-like phosphoesterase" evidence="2">
    <location>
        <begin position="1"/>
        <end position="183"/>
    </location>
</feature>
<evidence type="ECO:0000313" key="4">
    <source>
        <dbReference type="Proteomes" id="UP000436911"/>
    </source>
</evidence>
<gene>
    <name evidence="3" type="ORF">DXT89_25895</name>
</gene>
<dbReference type="GO" id="GO:0016791">
    <property type="term" value="F:phosphatase activity"/>
    <property type="evidence" value="ECO:0007669"/>
    <property type="project" value="TreeGrafter"/>
</dbReference>
<dbReference type="GO" id="GO:0005737">
    <property type="term" value="C:cytoplasm"/>
    <property type="evidence" value="ECO:0007669"/>
    <property type="project" value="TreeGrafter"/>
</dbReference>
<dbReference type="InterPro" id="IPR029052">
    <property type="entry name" value="Metallo-depent_PP-like"/>
</dbReference>
<dbReference type="PIRSF" id="PIRSF000883">
    <property type="entry name" value="Pesterase_MJ0912"/>
    <property type="match status" value="1"/>
</dbReference>
<evidence type="ECO:0000259" key="2">
    <source>
        <dbReference type="Pfam" id="PF12850"/>
    </source>
</evidence>
<dbReference type="InterPro" id="IPR050126">
    <property type="entry name" value="Ap4A_hydrolase"/>
</dbReference>
<dbReference type="Pfam" id="PF12850">
    <property type="entry name" value="Metallophos_2"/>
    <property type="match status" value="1"/>
</dbReference>
<dbReference type="AlphaFoldDB" id="A0A368NQX1"/>
<organism evidence="3 4">
    <name type="scientific">Agrobacterium vitis</name>
    <name type="common">Rhizobium vitis</name>
    <dbReference type="NCBI Taxonomy" id="373"/>
    <lineage>
        <taxon>Bacteria</taxon>
        <taxon>Pseudomonadati</taxon>
        <taxon>Pseudomonadota</taxon>
        <taxon>Alphaproteobacteria</taxon>
        <taxon>Hyphomicrobiales</taxon>
        <taxon>Rhizobiaceae</taxon>
        <taxon>Rhizobium/Agrobacterium group</taxon>
        <taxon>Agrobacterium</taxon>
    </lineage>
</organism>
<dbReference type="SUPFAM" id="SSF56300">
    <property type="entry name" value="Metallo-dependent phosphatases"/>
    <property type="match status" value="1"/>
</dbReference>
<dbReference type="EMBL" id="QUSG01000031">
    <property type="protein sequence ID" value="KAA3520094.1"/>
    <property type="molecule type" value="Genomic_DNA"/>
</dbReference>
<comment type="caution">
    <text evidence="3">The sequence shown here is derived from an EMBL/GenBank/DDBJ whole genome shotgun (WGS) entry which is preliminary data.</text>
</comment>
<evidence type="ECO:0000256" key="1">
    <source>
        <dbReference type="ARBA" id="ARBA00008950"/>
    </source>
</evidence>
<dbReference type="OrthoDB" id="9813918at2"/>
<dbReference type="RefSeq" id="WP_060717789.1">
    <property type="nucleotide sequence ID" value="NZ_CP055265.1"/>
</dbReference>
<evidence type="ECO:0000313" key="3">
    <source>
        <dbReference type="EMBL" id="KAA3520094.1"/>
    </source>
</evidence>
<accession>A0A368NQX1</accession>
<name>A0A368NQX1_AGRVI</name>
<dbReference type="Proteomes" id="UP000436911">
    <property type="component" value="Unassembled WGS sequence"/>
</dbReference>
<dbReference type="PANTHER" id="PTHR42850:SF2">
    <property type="entry name" value="BLL5683 PROTEIN"/>
    <property type="match status" value="1"/>
</dbReference>
<comment type="similarity">
    <text evidence="1">Belongs to the metallophosphoesterase superfamily. YfcE family.</text>
</comment>
<dbReference type="GeneID" id="60682962"/>
<dbReference type="PANTHER" id="PTHR42850">
    <property type="entry name" value="METALLOPHOSPHOESTERASE"/>
    <property type="match status" value="1"/>
</dbReference>